<gene>
    <name evidence="2" type="ORF">A0H81_01849</name>
</gene>
<organism evidence="2 3">
    <name type="scientific">Grifola frondosa</name>
    <name type="common">Maitake</name>
    <name type="synonym">Polyporus frondosus</name>
    <dbReference type="NCBI Taxonomy" id="5627"/>
    <lineage>
        <taxon>Eukaryota</taxon>
        <taxon>Fungi</taxon>
        <taxon>Dikarya</taxon>
        <taxon>Basidiomycota</taxon>
        <taxon>Agaricomycotina</taxon>
        <taxon>Agaricomycetes</taxon>
        <taxon>Polyporales</taxon>
        <taxon>Grifolaceae</taxon>
        <taxon>Grifola</taxon>
    </lineage>
</organism>
<keyword evidence="3" id="KW-1185">Reference proteome</keyword>
<keyword evidence="1" id="KW-1133">Transmembrane helix</keyword>
<evidence type="ECO:0000313" key="2">
    <source>
        <dbReference type="EMBL" id="OBZ78033.1"/>
    </source>
</evidence>
<dbReference type="EMBL" id="LUGG01000002">
    <property type="protein sequence ID" value="OBZ78033.1"/>
    <property type="molecule type" value="Genomic_DNA"/>
</dbReference>
<feature type="transmembrane region" description="Helical" evidence="1">
    <location>
        <begin position="51"/>
        <end position="74"/>
    </location>
</feature>
<evidence type="ECO:0000313" key="3">
    <source>
        <dbReference type="Proteomes" id="UP000092993"/>
    </source>
</evidence>
<proteinExistence type="predicted"/>
<keyword evidence="1" id="KW-0472">Membrane</keyword>
<evidence type="ECO:0000256" key="1">
    <source>
        <dbReference type="SAM" id="Phobius"/>
    </source>
</evidence>
<keyword evidence="1" id="KW-0812">Transmembrane</keyword>
<dbReference type="OrthoDB" id="2793550at2759"/>
<feature type="transmembrane region" description="Helical" evidence="1">
    <location>
        <begin position="19"/>
        <end position="39"/>
    </location>
</feature>
<comment type="caution">
    <text evidence="2">The sequence shown here is derived from an EMBL/GenBank/DDBJ whole genome shotgun (WGS) entry which is preliminary data.</text>
</comment>
<dbReference type="Proteomes" id="UP000092993">
    <property type="component" value="Unassembled WGS sequence"/>
</dbReference>
<protein>
    <submittedName>
        <fullName evidence="2">Uncharacterized protein</fullName>
    </submittedName>
</protein>
<accession>A0A1C7MME9</accession>
<sequence length="180" mass="19389">MIDLKCDCCSSKVPVWKKLAVNVSILVLDIVVLALAARVNIFQEFFFVADLFPLALSIVTLVLLVCFLVLDFGLRNSFTVALGMKSACSTFSAFSGSHSMPFPLPAGALFLSIVLQFPQTIRMSVLGAVMSKLSNPSSGFNSSHYSSPHRSFCDTLLSSTGSDIHIFGARLSRGTTRAIS</sequence>
<reference evidence="2 3" key="1">
    <citation type="submission" date="2016-03" db="EMBL/GenBank/DDBJ databases">
        <title>Whole genome sequencing of Grifola frondosa 9006-11.</title>
        <authorList>
            <person name="Min B."/>
            <person name="Park H."/>
            <person name="Kim J.-G."/>
            <person name="Cho H."/>
            <person name="Oh Y.-L."/>
            <person name="Kong W.-S."/>
            <person name="Choi I.-G."/>
        </authorList>
    </citation>
    <scope>NUCLEOTIDE SEQUENCE [LARGE SCALE GENOMIC DNA]</scope>
    <source>
        <strain evidence="2 3">9006-11</strain>
    </source>
</reference>
<dbReference type="AlphaFoldDB" id="A0A1C7MME9"/>
<name>A0A1C7MME9_GRIFR</name>